<keyword evidence="1" id="KW-0812">Transmembrane</keyword>
<accession>A0ABT9EEF1</accession>
<reference evidence="3 4" key="1">
    <citation type="submission" date="2023-08" db="EMBL/GenBank/DDBJ databases">
        <title>The draft genome sequence of Paracraurococcus sp. LOR1-02.</title>
        <authorList>
            <person name="Kingkaew E."/>
            <person name="Tanasupawat S."/>
        </authorList>
    </citation>
    <scope>NUCLEOTIDE SEQUENCE [LARGE SCALE GENOMIC DNA]</scope>
    <source>
        <strain evidence="3 4">LOR1-02</strain>
    </source>
</reference>
<dbReference type="InterPro" id="IPR013099">
    <property type="entry name" value="K_chnl_dom"/>
</dbReference>
<keyword evidence="1" id="KW-1133">Transmembrane helix</keyword>
<feature type="transmembrane region" description="Helical" evidence="1">
    <location>
        <begin position="72"/>
        <end position="92"/>
    </location>
</feature>
<feature type="transmembrane region" description="Helical" evidence="1">
    <location>
        <begin position="144"/>
        <end position="162"/>
    </location>
</feature>
<protein>
    <submittedName>
        <fullName evidence="3">Potassium channel family protein</fullName>
    </submittedName>
</protein>
<keyword evidence="1" id="KW-0472">Membrane</keyword>
<name>A0ABT9EEF1_9PROT</name>
<keyword evidence="3" id="KW-0407">Ion channel</keyword>
<dbReference type="GO" id="GO:0034220">
    <property type="term" value="P:monoatomic ion transmembrane transport"/>
    <property type="evidence" value="ECO:0007669"/>
    <property type="project" value="UniProtKB-KW"/>
</dbReference>
<keyword evidence="4" id="KW-1185">Reference proteome</keyword>
<feature type="domain" description="Potassium channel" evidence="2">
    <location>
        <begin position="79"/>
        <end position="155"/>
    </location>
</feature>
<evidence type="ECO:0000256" key="1">
    <source>
        <dbReference type="SAM" id="Phobius"/>
    </source>
</evidence>
<dbReference type="Gene3D" id="1.10.287.70">
    <property type="match status" value="1"/>
</dbReference>
<dbReference type="RefSeq" id="WP_305109202.1">
    <property type="nucleotide sequence ID" value="NZ_JAUTWS010000231.1"/>
</dbReference>
<sequence>MSVLLTALLGVILIVLALQDAFEVMLLPRRVYRRVRLVRLYVKATWAVWSAPARHRPPSRSLEAWLAAHGPLSLVLLFVLWSAVLILGFGLLQWALQVRDDIRGVSLGEQMYMSGATFFTLGYGDVVPHTSASRLLGVVEAGTGFGLIAVVIGYLPVLYQLFSRRESHVIRLDARAGTPPLATTLLCRHVEGRQRRCYGAVKLSRQGGLPRGHASRCAPSLAKSVQWAQ</sequence>
<evidence type="ECO:0000259" key="2">
    <source>
        <dbReference type="Pfam" id="PF07885"/>
    </source>
</evidence>
<comment type="caution">
    <text evidence="3">The sequence shown here is derived from an EMBL/GenBank/DDBJ whole genome shotgun (WGS) entry which is preliminary data.</text>
</comment>
<evidence type="ECO:0000313" key="3">
    <source>
        <dbReference type="EMBL" id="MDO9714368.1"/>
    </source>
</evidence>
<gene>
    <name evidence="3" type="ORF">Q7A36_39155</name>
</gene>
<dbReference type="EMBL" id="JAUTWS010000231">
    <property type="protein sequence ID" value="MDO9714368.1"/>
    <property type="molecule type" value="Genomic_DNA"/>
</dbReference>
<proteinExistence type="predicted"/>
<dbReference type="Proteomes" id="UP001243009">
    <property type="component" value="Unassembled WGS sequence"/>
</dbReference>
<dbReference type="SUPFAM" id="SSF81324">
    <property type="entry name" value="Voltage-gated potassium channels"/>
    <property type="match status" value="1"/>
</dbReference>
<dbReference type="Pfam" id="PF07885">
    <property type="entry name" value="Ion_trans_2"/>
    <property type="match status" value="1"/>
</dbReference>
<organism evidence="3 4">
    <name type="scientific">Paracraurococcus lichenis</name>
    <dbReference type="NCBI Taxonomy" id="3064888"/>
    <lineage>
        <taxon>Bacteria</taxon>
        <taxon>Pseudomonadati</taxon>
        <taxon>Pseudomonadota</taxon>
        <taxon>Alphaproteobacteria</taxon>
        <taxon>Acetobacterales</taxon>
        <taxon>Roseomonadaceae</taxon>
        <taxon>Paracraurococcus</taxon>
    </lineage>
</organism>
<keyword evidence="3" id="KW-0813">Transport</keyword>
<evidence type="ECO:0000313" key="4">
    <source>
        <dbReference type="Proteomes" id="UP001243009"/>
    </source>
</evidence>
<keyword evidence="3" id="KW-0406">Ion transport</keyword>